<evidence type="ECO:0000313" key="4">
    <source>
        <dbReference type="EMBL" id="MFC3115835.1"/>
    </source>
</evidence>
<feature type="compositionally biased region" description="Low complexity" evidence="1">
    <location>
        <begin position="11"/>
        <end position="23"/>
    </location>
</feature>
<protein>
    <submittedName>
        <fullName evidence="4">SPOR domain-containing protein</fullName>
    </submittedName>
</protein>
<sequence length="186" mass="20732">MSRDFAKKSRAPAGRSASSRSANNGQTPGWLFFVAGLVLGAFAASLYFIKNPTTTPAPQEQPKPKVEENKTPKPRFDFYKLLQESETIVPASETINDEKPAADQQKIEYLLQVGSFPKAEDADKLRAQLIMINLDARIETVEIRKGEVWHRVVVGPFNTQAELTSARSQLVNNQYNALVLKRAKTK</sequence>
<evidence type="ECO:0000259" key="3">
    <source>
        <dbReference type="PROSITE" id="PS51724"/>
    </source>
</evidence>
<dbReference type="Proteomes" id="UP001595555">
    <property type="component" value="Unassembled WGS sequence"/>
</dbReference>
<dbReference type="EMBL" id="JBHRTF010000004">
    <property type="protein sequence ID" value="MFC3115835.1"/>
    <property type="molecule type" value="Genomic_DNA"/>
</dbReference>
<dbReference type="SUPFAM" id="SSF110997">
    <property type="entry name" value="Sporulation related repeat"/>
    <property type="match status" value="1"/>
</dbReference>
<keyword evidence="5" id="KW-1185">Reference proteome</keyword>
<gene>
    <name evidence="4" type="ORF">ACFODX_09725</name>
</gene>
<dbReference type="PROSITE" id="PS51724">
    <property type="entry name" value="SPOR"/>
    <property type="match status" value="1"/>
</dbReference>
<organism evidence="4 5">
    <name type="scientific">Cellvibrio fontiphilus</name>
    <dbReference type="NCBI Taxonomy" id="1815559"/>
    <lineage>
        <taxon>Bacteria</taxon>
        <taxon>Pseudomonadati</taxon>
        <taxon>Pseudomonadota</taxon>
        <taxon>Gammaproteobacteria</taxon>
        <taxon>Cellvibrionales</taxon>
        <taxon>Cellvibrionaceae</taxon>
        <taxon>Cellvibrio</taxon>
    </lineage>
</organism>
<dbReference type="PANTHER" id="PTHR38687">
    <property type="entry name" value="CELL DIVISION PROTEIN DEDD-RELATED"/>
    <property type="match status" value="1"/>
</dbReference>
<evidence type="ECO:0000256" key="1">
    <source>
        <dbReference type="SAM" id="MobiDB-lite"/>
    </source>
</evidence>
<evidence type="ECO:0000256" key="2">
    <source>
        <dbReference type="SAM" id="Phobius"/>
    </source>
</evidence>
<evidence type="ECO:0000313" key="5">
    <source>
        <dbReference type="Proteomes" id="UP001595555"/>
    </source>
</evidence>
<keyword evidence="2" id="KW-0472">Membrane</keyword>
<keyword evidence="2" id="KW-1133">Transmembrane helix</keyword>
<accession>A0ABV7FGS0</accession>
<feature type="domain" description="SPOR" evidence="3">
    <location>
        <begin position="103"/>
        <end position="182"/>
    </location>
</feature>
<dbReference type="InterPro" id="IPR052521">
    <property type="entry name" value="Cell_div_SPOR-domain"/>
</dbReference>
<comment type="caution">
    <text evidence="4">The sequence shown here is derived from an EMBL/GenBank/DDBJ whole genome shotgun (WGS) entry which is preliminary data.</text>
</comment>
<name>A0ABV7FGS0_9GAMM</name>
<feature type="region of interest" description="Disordered" evidence="1">
    <location>
        <begin position="1"/>
        <end position="23"/>
    </location>
</feature>
<dbReference type="InterPro" id="IPR007730">
    <property type="entry name" value="SPOR-like_dom"/>
</dbReference>
<dbReference type="RefSeq" id="WP_378118534.1">
    <property type="nucleotide sequence ID" value="NZ_JBHRTF010000004.1"/>
</dbReference>
<dbReference type="Pfam" id="PF05036">
    <property type="entry name" value="SPOR"/>
    <property type="match status" value="1"/>
</dbReference>
<keyword evidence="2" id="KW-0812">Transmembrane</keyword>
<reference evidence="5" key="1">
    <citation type="journal article" date="2019" name="Int. J. Syst. Evol. Microbiol.">
        <title>The Global Catalogue of Microorganisms (GCM) 10K type strain sequencing project: providing services to taxonomists for standard genome sequencing and annotation.</title>
        <authorList>
            <consortium name="The Broad Institute Genomics Platform"/>
            <consortium name="The Broad Institute Genome Sequencing Center for Infectious Disease"/>
            <person name="Wu L."/>
            <person name="Ma J."/>
        </authorList>
    </citation>
    <scope>NUCLEOTIDE SEQUENCE [LARGE SCALE GENOMIC DNA]</scope>
    <source>
        <strain evidence="5">KCTC 52237</strain>
    </source>
</reference>
<dbReference type="InterPro" id="IPR036680">
    <property type="entry name" value="SPOR-like_sf"/>
</dbReference>
<dbReference type="Gene3D" id="3.30.70.1070">
    <property type="entry name" value="Sporulation related repeat"/>
    <property type="match status" value="1"/>
</dbReference>
<proteinExistence type="predicted"/>
<feature type="transmembrane region" description="Helical" evidence="2">
    <location>
        <begin position="30"/>
        <end position="49"/>
    </location>
</feature>